<gene>
    <name evidence="1" type="ORF">RRG08_005274</name>
</gene>
<reference evidence="1" key="1">
    <citation type="journal article" date="2023" name="G3 (Bethesda)">
        <title>A reference genome for the long-term kleptoplast-retaining sea slug Elysia crispata morphotype clarki.</title>
        <authorList>
            <person name="Eastman K.E."/>
            <person name="Pendleton A.L."/>
            <person name="Shaikh M.A."/>
            <person name="Suttiyut T."/>
            <person name="Ogas R."/>
            <person name="Tomko P."/>
            <person name="Gavelis G."/>
            <person name="Widhalm J.R."/>
            <person name="Wisecaver J.H."/>
        </authorList>
    </citation>
    <scope>NUCLEOTIDE SEQUENCE</scope>
    <source>
        <strain evidence="1">ECLA1</strain>
    </source>
</reference>
<dbReference type="AlphaFoldDB" id="A0AAE0YBJ3"/>
<sequence length="163" mass="19106">MSPIEHGRDELRRRIYRRENIEHLQQLEAILHQEWADFLPQPDQIHEETNSNLHQRIGWTHLTRPFLLKRQQKHERLRTFSMLLGITECKSLVPFTANSSSEPTRGGHGTVPEAQHTFGHGVGVLTTVVFFWINDFLKLSLGFVLSRSFNLNPREPRTQFFIL</sequence>
<evidence type="ECO:0000313" key="2">
    <source>
        <dbReference type="Proteomes" id="UP001283361"/>
    </source>
</evidence>
<dbReference type="Proteomes" id="UP001283361">
    <property type="component" value="Unassembled WGS sequence"/>
</dbReference>
<evidence type="ECO:0000313" key="1">
    <source>
        <dbReference type="EMBL" id="KAK3740002.1"/>
    </source>
</evidence>
<dbReference type="EMBL" id="JAWDGP010006494">
    <property type="protein sequence ID" value="KAK3740002.1"/>
    <property type="molecule type" value="Genomic_DNA"/>
</dbReference>
<organism evidence="1 2">
    <name type="scientific">Elysia crispata</name>
    <name type="common">lettuce slug</name>
    <dbReference type="NCBI Taxonomy" id="231223"/>
    <lineage>
        <taxon>Eukaryota</taxon>
        <taxon>Metazoa</taxon>
        <taxon>Spiralia</taxon>
        <taxon>Lophotrochozoa</taxon>
        <taxon>Mollusca</taxon>
        <taxon>Gastropoda</taxon>
        <taxon>Heterobranchia</taxon>
        <taxon>Euthyneura</taxon>
        <taxon>Panpulmonata</taxon>
        <taxon>Sacoglossa</taxon>
        <taxon>Placobranchoidea</taxon>
        <taxon>Plakobranchidae</taxon>
        <taxon>Elysia</taxon>
    </lineage>
</organism>
<accession>A0AAE0YBJ3</accession>
<protein>
    <submittedName>
        <fullName evidence="1">Uncharacterized protein</fullName>
    </submittedName>
</protein>
<proteinExistence type="predicted"/>
<name>A0AAE0YBJ3_9GAST</name>
<comment type="caution">
    <text evidence="1">The sequence shown here is derived from an EMBL/GenBank/DDBJ whole genome shotgun (WGS) entry which is preliminary data.</text>
</comment>
<keyword evidence="2" id="KW-1185">Reference proteome</keyword>